<sequence length="83" mass="9584">MQLTKSHTRRITEAEIRTKQYSRIEENQKSMSKFLGLNAQKAASKSSLTNTWSMMMIARLVHSSVKGLRMKVITRETRTKPQS</sequence>
<keyword evidence="2" id="KW-1185">Reference proteome</keyword>
<dbReference type="Proteomes" id="UP000785679">
    <property type="component" value="Unassembled WGS sequence"/>
</dbReference>
<protein>
    <submittedName>
        <fullName evidence="1">Uncharacterized protein</fullName>
    </submittedName>
</protein>
<gene>
    <name evidence="1" type="ORF">FGO68_gene3082</name>
</gene>
<dbReference type="AlphaFoldDB" id="A0A8J8T236"/>
<comment type="caution">
    <text evidence="1">The sequence shown here is derived from an EMBL/GenBank/DDBJ whole genome shotgun (WGS) entry which is preliminary data.</text>
</comment>
<proteinExistence type="predicted"/>
<accession>A0A8J8T236</accession>
<reference evidence="1" key="1">
    <citation type="submission" date="2019-06" db="EMBL/GenBank/DDBJ databases">
        <authorList>
            <person name="Zheng W."/>
        </authorList>
    </citation>
    <scope>NUCLEOTIDE SEQUENCE</scope>
    <source>
        <strain evidence="1">QDHG01</strain>
    </source>
</reference>
<evidence type="ECO:0000313" key="1">
    <source>
        <dbReference type="EMBL" id="TNV78711.1"/>
    </source>
</evidence>
<evidence type="ECO:0000313" key="2">
    <source>
        <dbReference type="Proteomes" id="UP000785679"/>
    </source>
</evidence>
<name>A0A8J8T236_HALGN</name>
<dbReference type="EMBL" id="RRYP01009968">
    <property type="protein sequence ID" value="TNV78711.1"/>
    <property type="molecule type" value="Genomic_DNA"/>
</dbReference>
<organism evidence="1 2">
    <name type="scientific">Halteria grandinella</name>
    <dbReference type="NCBI Taxonomy" id="5974"/>
    <lineage>
        <taxon>Eukaryota</taxon>
        <taxon>Sar</taxon>
        <taxon>Alveolata</taxon>
        <taxon>Ciliophora</taxon>
        <taxon>Intramacronucleata</taxon>
        <taxon>Spirotrichea</taxon>
        <taxon>Stichotrichia</taxon>
        <taxon>Sporadotrichida</taxon>
        <taxon>Halteriidae</taxon>
        <taxon>Halteria</taxon>
    </lineage>
</organism>